<keyword evidence="5" id="KW-1185">Reference proteome</keyword>
<accession>A0ABW5A291</accession>
<organism evidence="4 5">
    <name type="scientific">Tumebacillus lipolyticus</name>
    <dbReference type="NCBI Taxonomy" id="1280370"/>
    <lineage>
        <taxon>Bacteria</taxon>
        <taxon>Bacillati</taxon>
        <taxon>Bacillota</taxon>
        <taxon>Bacilli</taxon>
        <taxon>Bacillales</taxon>
        <taxon>Alicyclobacillaceae</taxon>
        <taxon>Tumebacillus</taxon>
    </lineage>
</organism>
<dbReference type="Gene3D" id="3.40.630.30">
    <property type="match status" value="1"/>
</dbReference>
<dbReference type="InterPro" id="IPR000182">
    <property type="entry name" value="GNAT_dom"/>
</dbReference>
<dbReference type="PROSITE" id="PS51186">
    <property type="entry name" value="GNAT"/>
    <property type="match status" value="1"/>
</dbReference>
<comment type="caution">
    <text evidence="4">The sequence shown here is derived from an EMBL/GenBank/DDBJ whole genome shotgun (WGS) entry which is preliminary data.</text>
</comment>
<protein>
    <submittedName>
        <fullName evidence="4">GNAT family N-acetyltransferase</fullName>
        <ecNumber evidence="4">2.3.-.-</ecNumber>
    </submittedName>
</protein>
<dbReference type="RefSeq" id="WP_386048557.1">
    <property type="nucleotide sequence ID" value="NZ_JBHUIO010000011.1"/>
</dbReference>
<reference evidence="5" key="1">
    <citation type="journal article" date="2019" name="Int. J. Syst. Evol. Microbiol.">
        <title>The Global Catalogue of Microorganisms (GCM) 10K type strain sequencing project: providing services to taxonomists for standard genome sequencing and annotation.</title>
        <authorList>
            <consortium name="The Broad Institute Genomics Platform"/>
            <consortium name="The Broad Institute Genome Sequencing Center for Infectious Disease"/>
            <person name="Wu L."/>
            <person name="Ma J."/>
        </authorList>
    </citation>
    <scope>NUCLEOTIDE SEQUENCE [LARGE SCALE GENOMIC DNA]</scope>
    <source>
        <strain evidence="5">CGMCC 1.13574</strain>
    </source>
</reference>
<keyword evidence="1 4" id="KW-0808">Transferase</keyword>
<dbReference type="InterPro" id="IPR016181">
    <property type="entry name" value="Acyl_CoA_acyltransferase"/>
</dbReference>
<evidence type="ECO:0000313" key="5">
    <source>
        <dbReference type="Proteomes" id="UP001597343"/>
    </source>
</evidence>
<dbReference type="InterPro" id="IPR050832">
    <property type="entry name" value="Bact_Acetyltransf"/>
</dbReference>
<dbReference type="EMBL" id="JBHUIO010000011">
    <property type="protein sequence ID" value="MFD2171605.1"/>
    <property type="molecule type" value="Genomic_DNA"/>
</dbReference>
<dbReference type="GO" id="GO:0016746">
    <property type="term" value="F:acyltransferase activity"/>
    <property type="evidence" value="ECO:0007669"/>
    <property type="project" value="UniProtKB-KW"/>
</dbReference>
<dbReference type="PANTHER" id="PTHR43877">
    <property type="entry name" value="AMINOALKYLPHOSPHONATE N-ACETYLTRANSFERASE-RELATED-RELATED"/>
    <property type="match status" value="1"/>
</dbReference>
<dbReference type="Pfam" id="PF00583">
    <property type="entry name" value="Acetyltransf_1"/>
    <property type="match status" value="1"/>
</dbReference>
<keyword evidence="2 4" id="KW-0012">Acyltransferase</keyword>
<evidence type="ECO:0000256" key="2">
    <source>
        <dbReference type="ARBA" id="ARBA00023315"/>
    </source>
</evidence>
<evidence type="ECO:0000259" key="3">
    <source>
        <dbReference type="PROSITE" id="PS51186"/>
    </source>
</evidence>
<evidence type="ECO:0000256" key="1">
    <source>
        <dbReference type="ARBA" id="ARBA00022679"/>
    </source>
</evidence>
<dbReference type="SUPFAM" id="SSF55729">
    <property type="entry name" value="Acyl-CoA N-acyltransferases (Nat)"/>
    <property type="match status" value="1"/>
</dbReference>
<dbReference type="CDD" id="cd04301">
    <property type="entry name" value="NAT_SF"/>
    <property type="match status" value="1"/>
</dbReference>
<dbReference type="Proteomes" id="UP001597343">
    <property type="component" value="Unassembled WGS sequence"/>
</dbReference>
<sequence length="147" mass="16492">MIRGATAEDRAAVQRLYEELCPGQPVRVIASRIEAVAEDPHHFLLVHEADGQVDGTVFVNFCPDLKFGTLPYAVVENLVVHQERRGNGIGRRLMQEVENLAREQRATKIMLMSNRQESHRFFQMQGYDGGASSAFQKLLSSAEINHA</sequence>
<feature type="domain" description="N-acetyltransferase" evidence="3">
    <location>
        <begin position="1"/>
        <end position="147"/>
    </location>
</feature>
<name>A0ABW5A291_9BACL</name>
<evidence type="ECO:0000313" key="4">
    <source>
        <dbReference type="EMBL" id="MFD2171605.1"/>
    </source>
</evidence>
<proteinExistence type="predicted"/>
<dbReference type="EC" id="2.3.-.-" evidence="4"/>
<gene>
    <name evidence="4" type="ORF">ACFSOY_16710</name>
</gene>